<dbReference type="RefSeq" id="WP_273631425.1">
    <property type="nucleotide sequence ID" value="NZ_CP117167.1"/>
</dbReference>
<reference evidence="1 2" key="1">
    <citation type="submission" date="2023-02" db="EMBL/GenBank/DDBJ databases">
        <title>Genome sequence of Mucilaginibacter jinjuensis strain KACC 16571.</title>
        <authorList>
            <person name="Kim S."/>
            <person name="Heo J."/>
            <person name="Kwon S.-W."/>
        </authorList>
    </citation>
    <scope>NUCLEOTIDE SEQUENCE [LARGE SCALE GENOMIC DNA]</scope>
    <source>
        <strain evidence="1 2">KACC 16571</strain>
    </source>
</reference>
<dbReference type="Proteomes" id="UP001216139">
    <property type="component" value="Chromosome"/>
</dbReference>
<dbReference type="InterPro" id="IPR009000">
    <property type="entry name" value="Transl_B-barrel_sf"/>
</dbReference>
<evidence type="ECO:0000313" key="1">
    <source>
        <dbReference type="EMBL" id="WCT13153.1"/>
    </source>
</evidence>
<protein>
    <submittedName>
        <fullName evidence="1">Uncharacterized protein</fullName>
    </submittedName>
</protein>
<dbReference type="Gene3D" id="2.40.30.10">
    <property type="entry name" value="Translation factors"/>
    <property type="match status" value="1"/>
</dbReference>
<keyword evidence="2" id="KW-1185">Reference proteome</keyword>
<name>A0ABY7TAC8_9SPHI</name>
<dbReference type="EMBL" id="CP117167">
    <property type="protein sequence ID" value="WCT13153.1"/>
    <property type="molecule type" value="Genomic_DNA"/>
</dbReference>
<gene>
    <name evidence="1" type="ORF">PQO05_04295</name>
</gene>
<accession>A0ABY7TAC8</accession>
<evidence type="ECO:0000313" key="2">
    <source>
        <dbReference type="Proteomes" id="UP001216139"/>
    </source>
</evidence>
<proteinExistence type="predicted"/>
<organism evidence="1 2">
    <name type="scientific">Mucilaginibacter jinjuensis</name>
    <dbReference type="NCBI Taxonomy" id="1176721"/>
    <lineage>
        <taxon>Bacteria</taxon>
        <taxon>Pseudomonadati</taxon>
        <taxon>Bacteroidota</taxon>
        <taxon>Sphingobacteriia</taxon>
        <taxon>Sphingobacteriales</taxon>
        <taxon>Sphingobacteriaceae</taxon>
        <taxon>Mucilaginibacter</taxon>
    </lineage>
</organism>
<sequence length="187" mass="21391">MNSELRKALALETIVWTGDLLDDCTAIWAGLMLRAEWMDEDQWWWAVYDMMRNEITIDYSNEYKENFFSGEAAREKAESVAKAYIINTTHQPTAKYIIADTFKITGRGLVLAGYITDGLVSTGDQIEIVAFETIRYRKIISIESVVKPHSGRINTGLLIECKDDSEIDELRNWVPNDIVAFIIKTEN</sequence>
<dbReference type="SUPFAM" id="SSF50447">
    <property type="entry name" value="Translation proteins"/>
    <property type="match status" value="1"/>
</dbReference>